<reference evidence="7" key="2">
    <citation type="submission" date="2022-10" db="EMBL/GenBank/DDBJ databases">
        <authorList>
            <consortium name="ENA_rothamsted_submissions"/>
            <consortium name="culmorum"/>
            <person name="King R."/>
        </authorList>
    </citation>
    <scope>NUCLEOTIDE SEQUENCE</scope>
</reference>
<dbReference type="PANTHER" id="PTHR11504">
    <property type="entry name" value="CYTOCHROME C OXIDASE POLYPEPTIDE VIA"/>
    <property type="match status" value="1"/>
</dbReference>
<organism evidence="7 8">
    <name type="scientific">Diatraea saccharalis</name>
    <name type="common">sugarcane borer</name>
    <dbReference type="NCBI Taxonomy" id="40085"/>
    <lineage>
        <taxon>Eukaryota</taxon>
        <taxon>Metazoa</taxon>
        <taxon>Ecdysozoa</taxon>
        <taxon>Arthropoda</taxon>
        <taxon>Hexapoda</taxon>
        <taxon>Insecta</taxon>
        <taxon>Pterygota</taxon>
        <taxon>Neoptera</taxon>
        <taxon>Endopterygota</taxon>
        <taxon>Lepidoptera</taxon>
        <taxon>Glossata</taxon>
        <taxon>Ditrysia</taxon>
        <taxon>Pyraloidea</taxon>
        <taxon>Crambidae</taxon>
        <taxon>Crambinae</taxon>
        <taxon>Diatraea</taxon>
    </lineage>
</organism>
<evidence type="ECO:0000313" key="7">
    <source>
        <dbReference type="EMBL" id="CAG9783070.1"/>
    </source>
</evidence>
<evidence type="ECO:0000256" key="6">
    <source>
        <dbReference type="RuleBase" id="RU004396"/>
    </source>
</evidence>
<dbReference type="Gene3D" id="4.10.95.10">
    <property type="entry name" value="Cytochrome c oxidase, subunit VIa"/>
    <property type="match status" value="1"/>
</dbReference>
<dbReference type="InterPro" id="IPR036418">
    <property type="entry name" value="Cyt_c_oxidase_su6a_sf"/>
</dbReference>
<keyword evidence="5" id="KW-0472">Membrane</keyword>
<evidence type="ECO:0000313" key="8">
    <source>
        <dbReference type="Proteomes" id="UP001153714"/>
    </source>
</evidence>
<evidence type="ECO:0000256" key="5">
    <source>
        <dbReference type="ARBA" id="ARBA00023136"/>
    </source>
</evidence>
<dbReference type="InterPro" id="IPR001349">
    <property type="entry name" value="Cyt_c_oxidase_su6a"/>
</dbReference>
<gene>
    <name evidence="7" type="ORF">DIATSA_LOCUS1272</name>
</gene>
<comment type="similarity">
    <text evidence="6">Belongs to the cytochrome c oxidase subunit 6A family.</text>
</comment>
<dbReference type="GO" id="GO:0005743">
    <property type="term" value="C:mitochondrial inner membrane"/>
    <property type="evidence" value="ECO:0007669"/>
    <property type="project" value="UniProtKB-SubCell"/>
</dbReference>
<evidence type="ECO:0000256" key="2">
    <source>
        <dbReference type="ARBA" id="ARBA00022792"/>
    </source>
</evidence>
<dbReference type="SUPFAM" id="SSF81411">
    <property type="entry name" value="Mitochondrial cytochrome c oxidase subunit VIa"/>
    <property type="match status" value="1"/>
</dbReference>
<evidence type="ECO:0000256" key="3">
    <source>
        <dbReference type="ARBA" id="ARBA00022946"/>
    </source>
</evidence>
<dbReference type="Proteomes" id="UP001153714">
    <property type="component" value="Chromosome 10"/>
</dbReference>
<dbReference type="OrthoDB" id="5947505at2759"/>
<keyword evidence="3" id="KW-0809">Transit peptide</keyword>
<evidence type="ECO:0000256" key="4">
    <source>
        <dbReference type="ARBA" id="ARBA00023128"/>
    </source>
</evidence>
<keyword evidence="4" id="KW-0496">Mitochondrion</keyword>
<name>A0A9N9QTN5_9NEOP</name>
<dbReference type="GO" id="GO:0030234">
    <property type="term" value="F:enzyme regulator activity"/>
    <property type="evidence" value="ECO:0007669"/>
    <property type="project" value="TreeGrafter"/>
</dbReference>
<proteinExistence type="inferred from homology"/>
<reference evidence="7" key="1">
    <citation type="submission" date="2021-12" db="EMBL/GenBank/DDBJ databases">
        <authorList>
            <person name="King R."/>
        </authorList>
    </citation>
    <scope>NUCLEOTIDE SEQUENCE</scope>
</reference>
<dbReference type="PANTHER" id="PTHR11504:SF0">
    <property type="entry name" value="CYTOCHROME C OXIDASE SUBUNIT"/>
    <property type="match status" value="1"/>
</dbReference>
<dbReference type="EMBL" id="OU893341">
    <property type="protein sequence ID" value="CAG9783070.1"/>
    <property type="molecule type" value="Genomic_DNA"/>
</dbReference>
<dbReference type="Pfam" id="PF02046">
    <property type="entry name" value="COX6A"/>
    <property type="match status" value="1"/>
</dbReference>
<dbReference type="AlphaFoldDB" id="A0A9N9QTN5"/>
<sequence length="152" mass="16777">MLGFGKLTHINHTIVTCVRVKCLSTCCPPPKKATGCMPGGKSIGKCIPPPGKCGGARPPIPPNPCVPRFHHGTDTWKKYRSLALFVCIPLIIAQAMNVFSHSPPPKGSCRDYEYMRVRTKRFPWGKGNETFFHNEHVNHLPGECEPPSPDCD</sequence>
<protein>
    <submittedName>
        <fullName evidence="7">Uncharacterized protein</fullName>
    </submittedName>
</protein>
<comment type="subcellular location">
    <subcellularLocation>
        <location evidence="1">Mitochondrion inner membrane</location>
    </subcellularLocation>
</comment>
<keyword evidence="8" id="KW-1185">Reference proteome</keyword>
<dbReference type="GO" id="GO:0006123">
    <property type="term" value="P:mitochondrial electron transport, cytochrome c to oxygen"/>
    <property type="evidence" value="ECO:0007669"/>
    <property type="project" value="TreeGrafter"/>
</dbReference>
<keyword evidence="2" id="KW-0999">Mitochondrion inner membrane</keyword>
<accession>A0A9N9QTN5</accession>
<evidence type="ECO:0000256" key="1">
    <source>
        <dbReference type="ARBA" id="ARBA00004273"/>
    </source>
</evidence>